<gene>
    <name evidence="2" type="ORF">ANME2D_00194</name>
</gene>
<protein>
    <recommendedName>
        <fullName evidence="1">Cas6b N-terminal domain-containing protein</fullName>
    </recommendedName>
</protein>
<evidence type="ECO:0000259" key="1">
    <source>
        <dbReference type="Pfam" id="PF17955"/>
    </source>
</evidence>
<name>A0A062VD02_9EURY</name>
<evidence type="ECO:0000313" key="3">
    <source>
        <dbReference type="Proteomes" id="UP000027153"/>
    </source>
</evidence>
<comment type="caution">
    <text evidence="2">The sequence shown here is derived from an EMBL/GenBank/DDBJ whole genome shotgun (WGS) entry which is preliminary data.</text>
</comment>
<feature type="domain" description="Cas6b N-terminal" evidence="1">
    <location>
        <begin position="1"/>
        <end position="64"/>
    </location>
</feature>
<dbReference type="RefSeq" id="WP_157833891.1">
    <property type="nucleotide sequence ID" value="NZ_JMIY01000001.1"/>
</dbReference>
<organism evidence="2 3">
    <name type="scientific">Candidatus Methanoperedens nitratireducens</name>
    <dbReference type="NCBI Taxonomy" id="1392998"/>
    <lineage>
        <taxon>Archaea</taxon>
        <taxon>Methanobacteriati</taxon>
        <taxon>Methanobacteriota</taxon>
        <taxon>Stenosarchaea group</taxon>
        <taxon>Methanomicrobia</taxon>
        <taxon>Methanosarcinales</taxon>
        <taxon>ANME-2 cluster</taxon>
        <taxon>Candidatus Methanoperedentaceae</taxon>
        <taxon>Candidatus Methanoperedens</taxon>
    </lineage>
</organism>
<dbReference type="OrthoDB" id="145577at2157"/>
<dbReference type="Pfam" id="PF17955">
    <property type="entry name" value="Cas6b_N"/>
    <property type="match status" value="1"/>
</dbReference>
<accession>A0A062VD02</accession>
<keyword evidence="3" id="KW-1185">Reference proteome</keyword>
<dbReference type="Proteomes" id="UP000027153">
    <property type="component" value="Unassembled WGS sequence"/>
</dbReference>
<dbReference type="AlphaFoldDB" id="A0A062VD02"/>
<sequence>MNLQIFTFTLASSHPIRASASLLRGFFATKFNEYSLLHQHSADRFIHRYPLAQYRMIDGAPGILESMKTRPICVHLRSSAVYIFDKPKLHQFPIVAPSILKRFSCSHRLIENPAQERRLTGVWGRNPGAGCCNRPKCFKM</sequence>
<reference evidence="2 3" key="1">
    <citation type="journal article" date="2013" name="Nature">
        <title>Anaerobic oxidation of methane coupled to nitrate reduction in a novel archaeal lineage.</title>
        <authorList>
            <person name="Haroon M.F."/>
            <person name="Hu S."/>
            <person name="Shi Y."/>
            <person name="Imelfort M."/>
            <person name="Keller J."/>
            <person name="Hugenholtz P."/>
            <person name="Yuan Z."/>
            <person name="Tyson G.W."/>
        </authorList>
    </citation>
    <scope>NUCLEOTIDE SEQUENCE [LARGE SCALE GENOMIC DNA]</scope>
    <source>
        <strain evidence="2 3">ANME-2d</strain>
    </source>
</reference>
<dbReference type="EMBL" id="JMIY01000001">
    <property type="protein sequence ID" value="KCZ73135.1"/>
    <property type="molecule type" value="Genomic_DNA"/>
</dbReference>
<evidence type="ECO:0000313" key="2">
    <source>
        <dbReference type="EMBL" id="KCZ73135.1"/>
    </source>
</evidence>
<proteinExistence type="predicted"/>
<dbReference type="InterPro" id="IPR041528">
    <property type="entry name" value="Cas6b_N"/>
</dbReference>